<dbReference type="AlphaFoldDB" id="A0A8D2E5K9"/>
<keyword evidence="2" id="KW-1185">Reference proteome</keyword>
<sequence length="71" mass="7468">MAAAALNQSFSSLPLSGISDFLQPLPAFAGKAFQLGADSAELSPWPKPCAVPGSPDRSTQQCYFNDVPKLL</sequence>
<reference evidence="1" key="1">
    <citation type="submission" date="2018-05" db="EMBL/GenBank/DDBJ databases">
        <title>Whole genome of Theropithecus gelada.</title>
        <authorList>
            <person name="Chiou K.L."/>
            <person name="Snyder-Mackler N."/>
        </authorList>
    </citation>
    <scope>NUCLEOTIDE SEQUENCE [LARGE SCALE GENOMIC DNA]</scope>
</reference>
<accession>A0A8D2E5K9</accession>
<dbReference type="Proteomes" id="UP000694411">
    <property type="component" value="Chromosome 4"/>
</dbReference>
<evidence type="ECO:0000313" key="1">
    <source>
        <dbReference type="Ensembl" id="ENSTGEP00000003308.1"/>
    </source>
</evidence>
<reference evidence="1" key="2">
    <citation type="submission" date="2025-08" db="UniProtKB">
        <authorList>
            <consortium name="Ensembl"/>
        </authorList>
    </citation>
    <scope>IDENTIFICATION</scope>
</reference>
<protein>
    <submittedName>
        <fullName evidence="1">Uncharacterized protein</fullName>
    </submittedName>
</protein>
<proteinExistence type="predicted"/>
<evidence type="ECO:0000313" key="2">
    <source>
        <dbReference type="Proteomes" id="UP000694411"/>
    </source>
</evidence>
<name>A0A8D2E5K9_THEGE</name>
<organism evidence="1 2">
    <name type="scientific">Theropithecus gelada</name>
    <name type="common">Gelada baboon</name>
    <dbReference type="NCBI Taxonomy" id="9565"/>
    <lineage>
        <taxon>Eukaryota</taxon>
        <taxon>Metazoa</taxon>
        <taxon>Chordata</taxon>
        <taxon>Craniata</taxon>
        <taxon>Vertebrata</taxon>
        <taxon>Euteleostomi</taxon>
        <taxon>Mammalia</taxon>
        <taxon>Eutheria</taxon>
        <taxon>Euarchontoglires</taxon>
        <taxon>Primates</taxon>
        <taxon>Haplorrhini</taxon>
        <taxon>Catarrhini</taxon>
        <taxon>Cercopithecidae</taxon>
        <taxon>Cercopithecinae</taxon>
        <taxon>Theropithecus</taxon>
    </lineage>
</organism>
<dbReference type="Ensembl" id="ENSTGET00000004047.1">
    <property type="protein sequence ID" value="ENSTGEP00000003308.1"/>
    <property type="gene ID" value="ENSTGEG00000002815.1"/>
</dbReference>
<reference evidence="1" key="3">
    <citation type="submission" date="2025-09" db="UniProtKB">
        <authorList>
            <consortium name="Ensembl"/>
        </authorList>
    </citation>
    <scope>IDENTIFICATION</scope>
</reference>